<evidence type="ECO:0000313" key="3">
    <source>
        <dbReference type="EMBL" id="ESR63228.1"/>
    </source>
</evidence>
<dbReference type="Gramene" id="ESR63228">
    <property type="protein sequence ID" value="ESR63228"/>
    <property type="gene ID" value="CICLE_v10016506mg"/>
</dbReference>
<evidence type="ECO:0000259" key="2">
    <source>
        <dbReference type="Pfam" id="PF10354"/>
    </source>
</evidence>
<dbReference type="KEGG" id="cic:CICLE_v10016506mg"/>
<dbReference type="PANTHER" id="PTHR11538:SF63">
    <property type="entry name" value="25S RRNA (URIDINE-N(3))-METHYLTRANSFERASE BMT5-LIKE DOMAIN-CONTAINING PROTEIN"/>
    <property type="match status" value="1"/>
</dbReference>
<dbReference type="EMBL" id="KI536312">
    <property type="protein sequence ID" value="ESR63228.1"/>
    <property type="molecule type" value="Genomic_DNA"/>
</dbReference>
<evidence type="ECO:0000256" key="1">
    <source>
        <dbReference type="SAM" id="MobiDB-lite"/>
    </source>
</evidence>
<dbReference type="OMA" id="FREDSYC"/>
<sequence>MGEEEEEKEERRESDDSDEEEEEMETETEKWSNHYSSKQRILLVGEGDFSFSLCLAREFGFAHNMVATCLDTQETIANKYSNAVDNVRELEERGCLVFYGVDAMQMSQHFFLRTHKFDRVIYNFPHVGFIFRENSYCQIQLNKELVKGFLRNAKLLLKEENGEIHVTHKEGDPYNKWELVKKAEKIGLTLQEVVPFCKLDYPGYDNKRAQGYLSDAPFHIGDSSTYKFRLFPQNGK</sequence>
<dbReference type="Pfam" id="PF10354">
    <property type="entry name" value="BMT5-like"/>
    <property type="match status" value="1"/>
</dbReference>
<dbReference type="eggNOG" id="KOG4174">
    <property type="taxonomic scope" value="Eukaryota"/>
</dbReference>
<feature type="domain" description="25S rRNA (uridine-N(3))-methyltransferase BMT5-like" evidence="2">
    <location>
        <begin position="42"/>
        <end position="208"/>
    </location>
</feature>
<dbReference type="OrthoDB" id="273345at2759"/>
<dbReference type="Proteomes" id="UP000030687">
    <property type="component" value="Unassembled WGS sequence"/>
</dbReference>
<evidence type="ECO:0000313" key="4">
    <source>
        <dbReference type="Proteomes" id="UP000030687"/>
    </source>
</evidence>
<organism evidence="3 4">
    <name type="scientific">Citrus clementina</name>
    <name type="common">Clementine</name>
    <name type="synonym">Citrus deliciosa x Citrus sinensis</name>
    <dbReference type="NCBI Taxonomy" id="85681"/>
    <lineage>
        <taxon>Eukaryota</taxon>
        <taxon>Viridiplantae</taxon>
        <taxon>Streptophyta</taxon>
        <taxon>Embryophyta</taxon>
        <taxon>Tracheophyta</taxon>
        <taxon>Spermatophyta</taxon>
        <taxon>Magnoliopsida</taxon>
        <taxon>eudicotyledons</taxon>
        <taxon>Gunneridae</taxon>
        <taxon>Pentapetalae</taxon>
        <taxon>rosids</taxon>
        <taxon>malvids</taxon>
        <taxon>Sapindales</taxon>
        <taxon>Rutaceae</taxon>
        <taxon>Aurantioideae</taxon>
        <taxon>Citrus</taxon>
    </lineage>
</organism>
<feature type="compositionally biased region" description="Acidic residues" evidence="1">
    <location>
        <begin position="15"/>
        <end position="26"/>
    </location>
</feature>
<feature type="region of interest" description="Disordered" evidence="1">
    <location>
        <begin position="1"/>
        <end position="32"/>
    </location>
</feature>
<dbReference type="AlphaFoldDB" id="V4TRT1"/>
<dbReference type="GO" id="GO:0005737">
    <property type="term" value="C:cytoplasm"/>
    <property type="evidence" value="ECO:0007669"/>
    <property type="project" value="TreeGrafter"/>
</dbReference>
<protein>
    <recommendedName>
        <fullName evidence="2">25S rRNA (uridine-N(3))-methyltransferase BMT5-like domain-containing protein</fullName>
    </recommendedName>
</protein>
<name>V4TRT1_CITCL</name>
<dbReference type="GO" id="GO:0070475">
    <property type="term" value="P:rRNA base methylation"/>
    <property type="evidence" value="ECO:0007669"/>
    <property type="project" value="InterPro"/>
</dbReference>
<dbReference type="STRING" id="85681.V4TRT1"/>
<dbReference type="PANTHER" id="PTHR11538">
    <property type="entry name" value="PHENYLALANYL-TRNA SYNTHETASE"/>
    <property type="match status" value="1"/>
</dbReference>
<dbReference type="InterPro" id="IPR019446">
    <property type="entry name" value="BMT5-like"/>
</dbReference>
<dbReference type="InParanoid" id="V4TRT1"/>
<gene>
    <name evidence="3" type="ORF">CICLE_v10016506mg</name>
</gene>
<proteinExistence type="predicted"/>
<keyword evidence="4" id="KW-1185">Reference proteome</keyword>
<reference evidence="3 4" key="1">
    <citation type="submission" date="2013-10" db="EMBL/GenBank/DDBJ databases">
        <authorList>
            <consortium name="International Citrus Genome Consortium"/>
            <person name="Jenkins J."/>
            <person name="Schmutz J."/>
            <person name="Prochnik S."/>
            <person name="Rokhsar D."/>
            <person name="Gmitter F."/>
            <person name="Ollitrault P."/>
            <person name="Machado M."/>
            <person name="Talon M."/>
            <person name="Wincker P."/>
            <person name="Jaillon O."/>
            <person name="Morgante M."/>
        </authorList>
    </citation>
    <scope>NUCLEOTIDE SEQUENCE</scope>
    <source>
        <strain evidence="4">cv. Clemenules</strain>
    </source>
</reference>
<accession>V4TRT1</accession>
<dbReference type="GO" id="GO:0070042">
    <property type="term" value="F:rRNA (uridine-N3-)-methyltransferase activity"/>
    <property type="evidence" value="ECO:0007669"/>
    <property type="project" value="InterPro"/>
</dbReference>